<dbReference type="InterPro" id="IPR048720">
    <property type="entry name" value="PROPPIN"/>
</dbReference>
<dbReference type="VEuPathDB" id="FungiDB:BDEG_22972"/>
<dbReference type="InterPro" id="IPR016123">
    <property type="entry name" value="Mog1/PsbP_a/b/a-sand"/>
</dbReference>
<comment type="similarity">
    <text evidence="3">Belongs to the WD repeat PROPPIN family.</text>
</comment>
<evidence type="ECO:0000256" key="3">
    <source>
        <dbReference type="ARBA" id="ARBA00025740"/>
    </source>
</evidence>
<dbReference type="Proteomes" id="UP000077115">
    <property type="component" value="Unassembled WGS sequence"/>
</dbReference>
<dbReference type="Pfam" id="PF21032">
    <property type="entry name" value="PROPPIN"/>
    <property type="match status" value="1"/>
</dbReference>
<dbReference type="SUPFAM" id="SSF55724">
    <property type="entry name" value="Mog1p/PsbP-like"/>
    <property type="match status" value="1"/>
</dbReference>
<feature type="compositionally biased region" description="Polar residues" evidence="4">
    <location>
        <begin position="623"/>
        <end position="633"/>
    </location>
</feature>
<dbReference type="STRING" id="403673.A0A177WHW7"/>
<evidence type="ECO:0000313" key="5">
    <source>
        <dbReference type="EMBL" id="OAJ39100.1"/>
    </source>
</evidence>
<reference evidence="5 6" key="2">
    <citation type="submission" date="2016-05" db="EMBL/GenBank/DDBJ databases">
        <title>Lineage-specific infection strategies underlie the spectrum of fungal disease in amphibians.</title>
        <authorList>
            <person name="Cuomo C.A."/>
            <person name="Farrer R.A."/>
            <person name="James T."/>
            <person name="Longcore J."/>
            <person name="Birren B."/>
        </authorList>
    </citation>
    <scope>NUCLEOTIDE SEQUENCE [LARGE SCALE GENOMIC DNA]</scope>
    <source>
        <strain evidence="5 6">JEL423</strain>
    </source>
</reference>
<dbReference type="Gene3D" id="3.40.1000.10">
    <property type="entry name" value="Mog1/PsbP, alpha/beta/alpha sandwich"/>
    <property type="match status" value="1"/>
</dbReference>
<dbReference type="InterPro" id="IPR036322">
    <property type="entry name" value="WD40_repeat_dom_sf"/>
</dbReference>
<dbReference type="InterPro" id="IPR015943">
    <property type="entry name" value="WD40/YVTN_repeat-like_dom_sf"/>
</dbReference>
<evidence type="ECO:0000256" key="4">
    <source>
        <dbReference type="SAM" id="MobiDB-lite"/>
    </source>
</evidence>
<dbReference type="PANTHER" id="PTHR11227">
    <property type="entry name" value="WD-REPEAT PROTEIN INTERACTING WITH PHOSPHOINOSIDES WIPI -RELATED"/>
    <property type="match status" value="1"/>
</dbReference>
<dbReference type="Pfam" id="PF04603">
    <property type="entry name" value="Mog1"/>
    <property type="match status" value="1"/>
</dbReference>
<dbReference type="OrthoDB" id="1667587at2759"/>
<evidence type="ECO:0000256" key="2">
    <source>
        <dbReference type="ARBA" id="ARBA00022737"/>
    </source>
</evidence>
<feature type="compositionally biased region" description="Low complexity" evidence="4">
    <location>
        <begin position="634"/>
        <end position="643"/>
    </location>
</feature>
<keyword evidence="2" id="KW-0677">Repeat</keyword>
<name>A0A177WHW7_BATDL</name>
<dbReference type="InterPro" id="IPR007681">
    <property type="entry name" value="Mog1"/>
</dbReference>
<dbReference type="GO" id="GO:0005737">
    <property type="term" value="C:cytoplasm"/>
    <property type="evidence" value="ECO:0007669"/>
    <property type="project" value="UniProtKB-ARBA"/>
</dbReference>
<feature type="region of interest" description="Disordered" evidence="4">
    <location>
        <begin position="674"/>
        <end position="707"/>
    </location>
</feature>
<sequence length="826" mass="89967">MPSIQMHTLVQPLFGGAIKGAIPDGFHDVSQFRDVPDHQEVFVAEVAESNIMFDLLEPDEDATDIQSAARYHFEQLSRDNEADPNHTRIVLERTIPETMLSSTIQGAKATVIAGTQQIAKYNERGADAYNTVAVYMGLIQLGRASTDVVITYNQTVEMGATSSSRAQFEGIPDCILSIDAFVDMLCQFEVRAAVVLIMHLATSRQQQLPSTAKGLLYANFNNDGSYFAIGTTTGFQLFRSNPFRLLLKRERNPLLLGSLESAKLNAAIDNDSSLTTTALSSLPFSTETTAKSEPLASIDSSLFEDLEVIHDVPLGPDDACIPSSIPATSLSTTTNHSNQTGLKNNPTGEIKQLGMDQKPGGIAIVALHYSTNLMALVGGGRVPKYPPNVVVLWDDWTQRIVAEIEMSVEIKDVRLRKDRIIIILATKVFVFSLEPSPHKMHEYECSWNNHPILGISSSTEMPVVLAFPARSKGQIQIVEIPVGSNSALHSSKPVPLTGIIAAHSTQIACLAVSGQGSLVASASERGTLIRIFDCRTSTLLNELRRGVDYAEIYSIVFNSVSTRICVASDKGTLHIFNLSGDGEMASNPKSDDSNSEVLGSVIPNLGYNQTKMNNHDGSGFKLDSSQRSSVCLPSTSSSQSGNSQVFQRTRIATEPSQMHEFFRSNDISISHRSINTQPIPYSDSAAPSISPSVSRSATGYQSTSTGANRHSILSPISSYLPKYFSSDWSFAHCTLPVECRCTVSFSHVPIMFEMFPASTNQSEIDLLGGFSQHQSSAHHKQPSAISDRENAVIALCSNGGYFLFSFEPKKGGECAREAFYRFYKEP</sequence>
<dbReference type="EMBL" id="DS022302">
    <property type="protein sequence ID" value="OAJ39100.1"/>
    <property type="molecule type" value="Genomic_DNA"/>
</dbReference>
<dbReference type="eggNOG" id="KOG2111">
    <property type="taxonomic scope" value="Eukaryota"/>
</dbReference>
<dbReference type="InterPro" id="IPR001680">
    <property type="entry name" value="WD40_rpt"/>
</dbReference>
<accession>A0A177WHW7</accession>
<feature type="region of interest" description="Disordered" evidence="4">
    <location>
        <begin position="608"/>
        <end position="646"/>
    </location>
</feature>
<dbReference type="Gene3D" id="2.130.10.10">
    <property type="entry name" value="YVTN repeat-like/Quinoprotein amine dehydrogenase"/>
    <property type="match status" value="1"/>
</dbReference>
<dbReference type="SMART" id="SM00320">
    <property type="entry name" value="WD40"/>
    <property type="match status" value="2"/>
</dbReference>
<proteinExistence type="inferred from homology"/>
<dbReference type="SUPFAM" id="SSF50978">
    <property type="entry name" value="WD40 repeat-like"/>
    <property type="match status" value="1"/>
</dbReference>
<keyword evidence="1" id="KW-0853">WD repeat</keyword>
<evidence type="ECO:0000313" key="6">
    <source>
        <dbReference type="Proteomes" id="UP000077115"/>
    </source>
</evidence>
<reference evidence="5 6" key="1">
    <citation type="submission" date="2006-10" db="EMBL/GenBank/DDBJ databases">
        <title>The Genome Sequence of Batrachochytrium dendrobatidis JEL423.</title>
        <authorList>
            <consortium name="The Broad Institute Genome Sequencing Platform"/>
            <person name="Birren B."/>
            <person name="Lander E."/>
            <person name="Galagan J."/>
            <person name="Cuomo C."/>
            <person name="Devon K."/>
            <person name="Jaffe D."/>
            <person name="Butler J."/>
            <person name="Alvarez P."/>
            <person name="Gnerre S."/>
            <person name="Grabherr M."/>
            <person name="Kleber M."/>
            <person name="Mauceli E."/>
            <person name="Brockman W."/>
            <person name="Young S."/>
            <person name="LaButti K."/>
            <person name="Sykes S."/>
            <person name="DeCaprio D."/>
            <person name="Crawford M."/>
            <person name="Koehrsen M."/>
            <person name="Engels R."/>
            <person name="Montgomery P."/>
            <person name="Pearson M."/>
            <person name="Howarth C."/>
            <person name="Larson L."/>
            <person name="White J."/>
            <person name="O'Leary S."/>
            <person name="Kodira C."/>
            <person name="Zeng Q."/>
            <person name="Yandava C."/>
            <person name="Alvarado L."/>
            <person name="Longcore J."/>
            <person name="James T."/>
        </authorList>
    </citation>
    <scope>NUCLEOTIDE SEQUENCE [LARGE SCALE GENOMIC DNA]</scope>
    <source>
        <strain evidence="5 6">JEL423</strain>
    </source>
</reference>
<organism evidence="5 6">
    <name type="scientific">Batrachochytrium dendrobatidis (strain JEL423)</name>
    <dbReference type="NCBI Taxonomy" id="403673"/>
    <lineage>
        <taxon>Eukaryota</taxon>
        <taxon>Fungi</taxon>
        <taxon>Fungi incertae sedis</taxon>
        <taxon>Chytridiomycota</taxon>
        <taxon>Chytridiomycota incertae sedis</taxon>
        <taxon>Chytridiomycetes</taxon>
        <taxon>Rhizophydiales</taxon>
        <taxon>Rhizophydiales incertae sedis</taxon>
        <taxon>Batrachochytrium</taxon>
    </lineage>
</organism>
<dbReference type="AlphaFoldDB" id="A0A177WHW7"/>
<protein>
    <submittedName>
        <fullName evidence="5">Uncharacterized protein</fullName>
    </submittedName>
</protein>
<gene>
    <name evidence="5" type="ORF">BDEG_22972</name>
</gene>
<evidence type="ECO:0000256" key="1">
    <source>
        <dbReference type="ARBA" id="ARBA00022574"/>
    </source>
</evidence>